<proteinExistence type="predicted"/>
<keyword evidence="3" id="KW-1185">Reference proteome</keyword>
<sequence>MVLCSLLVLSSCSASFVIGLLLRHRPACLVDIAILISGPSSFGASIPHRASKGAAPIGNLSSRPLLARRSASLLPLRLPPFEGRRMTSRRVATRRLGCGHIL</sequence>
<evidence type="ECO:0000256" key="1">
    <source>
        <dbReference type="SAM" id="SignalP"/>
    </source>
</evidence>
<name>A0A5J9VQA0_9POAL</name>
<keyword evidence="1" id="KW-0732">Signal</keyword>
<protein>
    <recommendedName>
        <fullName evidence="4">Secreted protein</fullName>
    </recommendedName>
</protein>
<feature type="non-terminal residue" evidence="2">
    <location>
        <position position="102"/>
    </location>
</feature>
<accession>A0A5J9VQA0</accession>
<reference evidence="2 3" key="1">
    <citation type="journal article" date="2019" name="Sci. Rep.">
        <title>A high-quality genome of Eragrostis curvula grass provides insights into Poaceae evolution and supports new strategies to enhance forage quality.</title>
        <authorList>
            <person name="Carballo J."/>
            <person name="Santos B.A.C.M."/>
            <person name="Zappacosta D."/>
            <person name="Garbus I."/>
            <person name="Selva J.P."/>
            <person name="Gallo C.A."/>
            <person name="Diaz A."/>
            <person name="Albertini E."/>
            <person name="Caccamo M."/>
            <person name="Echenique V."/>
        </authorList>
    </citation>
    <scope>NUCLEOTIDE SEQUENCE [LARGE SCALE GENOMIC DNA]</scope>
    <source>
        <strain evidence="3">cv. Victoria</strain>
        <tissue evidence="2">Leaf</tissue>
    </source>
</reference>
<gene>
    <name evidence="2" type="ORF">EJB05_11025</name>
</gene>
<dbReference type="EMBL" id="RWGY01000007">
    <property type="protein sequence ID" value="TVU37697.1"/>
    <property type="molecule type" value="Genomic_DNA"/>
</dbReference>
<organism evidence="2 3">
    <name type="scientific">Eragrostis curvula</name>
    <name type="common">weeping love grass</name>
    <dbReference type="NCBI Taxonomy" id="38414"/>
    <lineage>
        <taxon>Eukaryota</taxon>
        <taxon>Viridiplantae</taxon>
        <taxon>Streptophyta</taxon>
        <taxon>Embryophyta</taxon>
        <taxon>Tracheophyta</taxon>
        <taxon>Spermatophyta</taxon>
        <taxon>Magnoliopsida</taxon>
        <taxon>Liliopsida</taxon>
        <taxon>Poales</taxon>
        <taxon>Poaceae</taxon>
        <taxon>PACMAD clade</taxon>
        <taxon>Chloridoideae</taxon>
        <taxon>Eragrostideae</taxon>
        <taxon>Eragrostidinae</taxon>
        <taxon>Eragrostis</taxon>
    </lineage>
</organism>
<dbReference type="Gramene" id="TVU37697">
    <property type="protein sequence ID" value="TVU37697"/>
    <property type="gene ID" value="EJB05_11025"/>
</dbReference>
<dbReference type="Proteomes" id="UP000324897">
    <property type="component" value="Chromosome 4"/>
</dbReference>
<feature type="signal peptide" evidence="1">
    <location>
        <begin position="1"/>
        <end position="19"/>
    </location>
</feature>
<evidence type="ECO:0008006" key="4">
    <source>
        <dbReference type="Google" id="ProtNLM"/>
    </source>
</evidence>
<feature type="chain" id="PRO_5023932961" description="Secreted protein" evidence="1">
    <location>
        <begin position="20"/>
        <end position="102"/>
    </location>
</feature>
<dbReference type="AlphaFoldDB" id="A0A5J9VQA0"/>
<evidence type="ECO:0000313" key="3">
    <source>
        <dbReference type="Proteomes" id="UP000324897"/>
    </source>
</evidence>
<comment type="caution">
    <text evidence="2">The sequence shown here is derived from an EMBL/GenBank/DDBJ whole genome shotgun (WGS) entry which is preliminary data.</text>
</comment>
<evidence type="ECO:0000313" key="2">
    <source>
        <dbReference type="EMBL" id="TVU37697.1"/>
    </source>
</evidence>
<feature type="non-terminal residue" evidence="2">
    <location>
        <position position="1"/>
    </location>
</feature>